<dbReference type="CDD" id="cd16936">
    <property type="entry name" value="HATPase_RsbW-like"/>
    <property type="match status" value="1"/>
</dbReference>
<gene>
    <name evidence="3" type="ORF">AVDCRST_MAG30-1723</name>
</gene>
<keyword evidence="1" id="KW-0418">Kinase</keyword>
<protein>
    <recommendedName>
        <fullName evidence="2">Histidine kinase/HSP90-like ATPase domain-containing protein</fullName>
    </recommendedName>
</protein>
<dbReference type="Gene3D" id="3.30.565.10">
    <property type="entry name" value="Histidine kinase-like ATPase, C-terminal domain"/>
    <property type="match status" value="1"/>
</dbReference>
<dbReference type="PANTHER" id="PTHR35526">
    <property type="entry name" value="ANTI-SIGMA-F FACTOR RSBW-RELATED"/>
    <property type="match status" value="1"/>
</dbReference>
<sequence length="130" mass="13607">MSPAATHHWSADAVPASVPRLRRAIAGFAAEAGMGDPPLADVKLAISEALSNVVMHGYPGEREPGIIDIEAAYSGSELHVVIADRGGGMRPRIDSPGAGLGLPIIARVAGGFEIRDREPHGTELHLRFDA</sequence>
<accession>A0A6J4SEQ7</accession>
<dbReference type="AlphaFoldDB" id="A0A6J4SEQ7"/>
<dbReference type="InterPro" id="IPR050267">
    <property type="entry name" value="Anti-sigma-factor_SerPK"/>
</dbReference>
<dbReference type="InterPro" id="IPR036890">
    <property type="entry name" value="HATPase_C_sf"/>
</dbReference>
<organism evidence="3">
    <name type="scientific">uncultured Solirubrobacteraceae bacterium</name>
    <dbReference type="NCBI Taxonomy" id="1162706"/>
    <lineage>
        <taxon>Bacteria</taxon>
        <taxon>Bacillati</taxon>
        <taxon>Actinomycetota</taxon>
        <taxon>Thermoleophilia</taxon>
        <taxon>Solirubrobacterales</taxon>
        <taxon>Solirubrobacteraceae</taxon>
        <taxon>environmental samples</taxon>
    </lineage>
</organism>
<dbReference type="PANTHER" id="PTHR35526:SF3">
    <property type="entry name" value="ANTI-SIGMA-F FACTOR RSBW"/>
    <property type="match status" value="1"/>
</dbReference>
<dbReference type="EMBL" id="CADCVS010000231">
    <property type="protein sequence ID" value="CAA9497577.1"/>
    <property type="molecule type" value="Genomic_DNA"/>
</dbReference>
<dbReference type="InterPro" id="IPR003594">
    <property type="entry name" value="HATPase_dom"/>
</dbReference>
<keyword evidence="1" id="KW-0723">Serine/threonine-protein kinase</keyword>
<proteinExistence type="predicted"/>
<dbReference type="GO" id="GO:0004674">
    <property type="term" value="F:protein serine/threonine kinase activity"/>
    <property type="evidence" value="ECO:0007669"/>
    <property type="project" value="UniProtKB-KW"/>
</dbReference>
<evidence type="ECO:0000259" key="2">
    <source>
        <dbReference type="Pfam" id="PF13581"/>
    </source>
</evidence>
<reference evidence="3" key="1">
    <citation type="submission" date="2020-02" db="EMBL/GenBank/DDBJ databases">
        <authorList>
            <person name="Meier V. D."/>
        </authorList>
    </citation>
    <scope>NUCLEOTIDE SEQUENCE</scope>
    <source>
        <strain evidence="3">AVDCRST_MAG30</strain>
    </source>
</reference>
<keyword evidence="1" id="KW-0808">Transferase</keyword>
<dbReference type="SUPFAM" id="SSF55874">
    <property type="entry name" value="ATPase domain of HSP90 chaperone/DNA topoisomerase II/histidine kinase"/>
    <property type="match status" value="1"/>
</dbReference>
<name>A0A6J4SEQ7_9ACTN</name>
<feature type="domain" description="Histidine kinase/HSP90-like ATPase" evidence="2">
    <location>
        <begin position="13"/>
        <end position="127"/>
    </location>
</feature>
<dbReference type="Pfam" id="PF13581">
    <property type="entry name" value="HATPase_c_2"/>
    <property type="match status" value="1"/>
</dbReference>
<evidence type="ECO:0000256" key="1">
    <source>
        <dbReference type="ARBA" id="ARBA00022527"/>
    </source>
</evidence>
<evidence type="ECO:0000313" key="3">
    <source>
        <dbReference type="EMBL" id="CAA9497577.1"/>
    </source>
</evidence>